<accession>A0A833R329</accession>
<evidence type="ECO:0000313" key="2">
    <source>
        <dbReference type="EMBL" id="KAF3337630.1"/>
    </source>
</evidence>
<keyword evidence="1" id="KW-0472">Membrane</keyword>
<keyword evidence="1" id="KW-1133">Transmembrane helix</keyword>
<dbReference type="OrthoDB" id="678132at2759"/>
<evidence type="ECO:0000256" key="1">
    <source>
        <dbReference type="SAM" id="Phobius"/>
    </source>
</evidence>
<dbReference type="UniPathway" id="UPA00143"/>
<dbReference type="AlphaFoldDB" id="A0A833R329"/>
<evidence type="ECO:0000313" key="3">
    <source>
        <dbReference type="Proteomes" id="UP000623129"/>
    </source>
</evidence>
<keyword evidence="1" id="KW-0812">Transmembrane</keyword>
<organism evidence="2 3">
    <name type="scientific">Carex littledalei</name>
    <dbReference type="NCBI Taxonomy" id="544730"/>
    <lineage>
        <taxon>Eukaryota</taxon>
        <taxon>Viridiplantae</taxon>
        <taxon>Streptophyta</taxon>
        <taxon>Embryophyta</taxon>
        <taxon>Tracheophyta</taxon>
        <taxon>Spermatophyta</taxon>
        <taxon>Magnoliopsida</taxon>
        <taxon>Liliopsida</taxon>
        <taxon>Poales</taxon>
        <taxon>Cyperaceae</taxon>
        <taxon>Cyperoideae</taxon>
        <taxon>Cariceae</taxon>
        <taxon>Carex</taxon>
        <taxon>Carex subgen. Euthyceras</taxon>
    </lineage>
</organism>
<name>A0A833R329_9POAL</name>
<keyword evidence="3" id="KW-1185">Reference proteome</keyword>
<dbReference type="GO" id="GO:0016567">
    <property type="term" value="P:protein ubiquitination"/>
    <property type="evidence" value="ECO:0007669"/>
    <property type="project" value="UniProtKB-UniPathway"/>
</dbReference>
<sequence length="348" mass="38350">MYEEGAKSNRGSLLSAAASALLLLPLSAGASDLLRRSLISLLQVFLSLFFLVFSILLSPVLPIPIPTTTHSSSPGSTCASRALSHVLSVVSLLPVSSRKYDIVRSLADRLLDENLRFDAELNRRVLADAFSQTVRRLEATVAADEWGLVGAAVKKGMKRWWPAVMVRNMAGEEAFDGAKAEKLASELVWLGEKMVACGAVGEAVVRWGAATRLGHRAVSADARLQVALVRVTVFLLRHANLMQSEEAKGAAEEQEKNISHIHMAILKSWLPLLCRASNGTETPTLNSREKAETVRVLEELIAKLSWEQQEEVLVLWLHHFAASPDSDWPNLESYYAQWYSDSRKLLIN</sequence>
<dbReference type="PANTHER" id="PTHR31060">
    <property type="entry name" value="OSJNBA0011J08.25 PROTEIN-RELATED"/>
    <property type="match status" value="1"/>
</dbReference>
<proteinExistence type="predicted"/>
<dbReference type="EMBL" id="SWLB01000006">
    <property type="protein sequence ID" value="KAF3337630.1"/>
    <property type="molecule type" value="Genomic_DNA"/>
</dbReference>
<comment type="caution">
    <text evidence="2">The sequence shown here is derived from an EMBL/GenBank/DDBJ whole genome shotgun (WGS) entry which is preliminary data.</text>
</comment>
<protein>
    <submittedName>
        <fullName evidence="2">Uncharacterized protein</fullName>
    </submittedName>
</protein>
<dbReference type="InterPro" id="IPR038920">
    <property type="entry name" value="At3g05675-like"/>
</dbReference>
<reference evidence="2" key="1">
    <citation type="submission" date="2020-01" db="EMBL/GenBank/DDBJ databases">
        <title>Genome sequence of Kobresia littledalei, the first chromosome-level genome in the family Cyperaceae.</title>
        <authorList>
            <person name="Qu G."/>
        </authorList>
    </citation>
    <scope>NUCLEOTIDE SEQUENCE</scope>
    <source>
        <strain evidence="2">C.B.Clarke</strain>
        <tissue evidence="2">Leaf</tissue>
    </source>
</reference>
<dbReference type="Proteomes" id="UP000623129">
    <property type="component" value="Unassembled WGS sequence"/>
</dbReference>
<dbReference type="PANTHER" id="PTHR31060:SF4">
    <property type="entry name" value="1,8-CINEOLE SYNTHASE"/>
    <property type="match status" value="1"/>
</dbReference>
<feature type="transmembrane region" description="Helical" evidence="1">
    <location>
        <begin position="39"/>
        <end position="61"/>
    </location>
</feature>
<gene>
    <name evidence="2" type="ORF">FCM35_KLT18217</name>
</gene>